<dbReference type="Gene3D" id="3.40.50.300">
    <property type="entry name" value="P-loop containing nucleotide triphosphate hydrolases"/>
    <property type="match status" value="1"/>
</dbReference>
<evidence type="ECO:0000256" key="3">
    <source>
        <dbReference type="ARBA" id="ARBA00022840"/>
    </source>
</evidence>
<evidence type="ECO:0000256" key="2">
    <source>
        <dbReference type="ARBA" id="ARBA00022741"/>
    </source>
</evidence>
<evidence type="ECO:0000313" key="5">
    <source>
        <dbReference type="EMBL" id="MSN96601.1"/>
    </source>
</evidence>
<dbReference type="GO" id="GO:0005524">
    <property type="term" value="F:ATP binding"/>
    <property type="evidence" value="ECO:0007669"/>
    <property type="project" value="UniProtKB-KW"/>
</dbReference>
<keyword evidence="1" id="KW-0813">Transport</keyword>
<dbReference type="PANTHER" id="PTHR42734:SF19">
    <property type="entry name" value="IRON COMPOUNDS ABC TRANSPORTER, ATP-BINDING PROTEIN"/>
    <property type="match status" value="1"/>
</dbReference>
<dbReference type="EMBL" id="VWSJ01000019">
    <property type="protein sequence ID" value="MSN96601.1"/>
    <property type="molecule type" value="Genomic_DNA"/>
</dbReference>
<dbReference type="PROSITE" id="PS50893">
    <property type="entry name" value="ABC_TRANSPORTER_2"/>
    <property type="match status" value="1"/>
</dbReference>
<dbReference type="InterPro" id="IPR003439">
    <property type="entry name" value="ABC_transporter-like_ATP-bd"/>
</dbReference>
<keyword evidence="2" id="KW-0547">Nucleotide-binding</keyword>
<dbReference type="PANTHER" id="PTHR42734">
    <property type="entry name" value="METAL TRANSPORT SYSTEM ATP-BINDING PROTEIN TM_0124-RELATED"/>
    <property type="match status" value="1"/>
</dbReference>
<dbReference type="Proteomes" id="UP000476338">
    <property type="component" value="Unassembled WGS sequence"/>
</dbReference>
<reference evidence="5 6" key="2">
    <citation type="submission" date="2020-03" db="EMBL/GenBank/DDBJ databases">
        <title>Campylobacter portucalensis sp. nov., a new species of Campylobacter isolated from the reproductive tract of bulls.</title>
        <authorList>
            <person name="Silva M.F."/>
            <person name="Pereira G."/>
            <person name="Carneiro C."/>
            <person name="Hemphill A."/>
            <person name="Mateus L."/>
            <person name="Lopes-Da-Costa L."/>
            <person name="Silva E."/>
        </authorList>
    </citation>
    <scope>NUCLEOTIDE SEQUENCE [LARGE SCALE GENOMIC DNA]</scope>
    <source>
        <strain evidence="5 6">FMV-PI01</strain>
    </source>
</reference>
<accession>A0A6L5WLN9</accession>
<proteinExistence type="predicted"/>
<reference evidence="5 6" key="1">
    <citation type="submission" date="2019-09" db="EMBL/GenBank/DDBJ databases">
        <authorList>
            <person name="Silva M."/>
            <person name="Pereira G."/>
            <person name="Lopes-Da-Costa L."/>
            <person name="Silva E."/>
        </authorList>
    </citation>
    <scope>NUCLEOTIDE SEQUENCE [LARGE SCALE GENOMIC DNA]</scope>
    <source>
        <strain evidence="5 6">FMV-PI01</strain>
    </source>
</reference>
<name>A0A6L5WLN9_9BACT</name>
<dbReference type="InterPro" id="IPR050153">
    <property type="entry name" value="Metal_Ion_Import_ABC"/>
</dbReference>
<dbReference type="GO" id="GO:0016887">
    <property type="term" value="F:ATP hydrolysis activity"/>
    <property type="evidence" value="ECO:0007669"/>
    <property type="project" value="InterPro"/>
</dbReference>
<organism evidence="5 6">
    <name type="scientific">Campylobacter portucalensis</name>
    <dbReference type="NCBI Taxonomy" id="2608384"/>
    <lineage>
        <taxon>Bacteria</taxon>
        <taxon>Pseudomonadati</taxon>
        <taxon>Campylobacterota</taxon>
        <taxon>Epsilonproteobacteria</taxon>
        <taxon>Campylobacterales</taxon>
        <taxon>Campylobacteraceae</taxon>
        <taxon>Campylobacter</taxon>
    </lineage>
</organism>
<dbReference type="FunFam" id="3.40.50.300:FF:000134">
    <property type="entry name" value="Iron-enterobactin ABC transporter ATP-binding protein"/>
    <property type="match status" value="1"/>
</dbReference>
<dbReference type="Pfam" id="PF00005">
    <property type="entry name" value="ABC_tran"/>
    <property type="match status" value="1"/>
</dbReference>
<evidence type="ECO:0000256" key="1">
    <source>
        <dbReference type="ARBA" id="ARBA00022448"/>
    </source>
</evidence>
<dbReference type="CDD" id="cd03214">
    <property type="entry name" value="ABC_Iron-Siderophores_B12_Hemin"/>
    <property type="match status" value="1"/>
</dbReference>
<feature type="domain" description="ABC transporter" evidence="4">
    <location>
        <begin position="3"/>
        <end position="239"/>
    </location>
</feature>
<dbReference type="RefSeq" id="WP_154570868.1">
    <property type="nucleotide sequence ID" value="NZ_VWSJ01000019.1"/>
</dbReference>
<dbReference type="AlphaFoldDB" id="A0A6L5WLN9"/>
<protein>
    <submittedName>
        <fullName evidence="5">ABC transporter ATP-binding protein</fullName>
    </submittedName>
</protein>
<sequence length="258" mass="29474">MKFEVRDGNFFYDKNHYIFKNVNFEVNKGEVLAILGQNGVGKTTLVKCMLNFLNFKGGRSYLNDINTKNINLKEFWSDVAYVPQVKRTFANFSAVELITLGKNASFNAFKTPSKSDYDEAKSLLDRLNMSHIKDKWAHSMSGGELQMCLIARALIIKPKILVMDEPESNLDFKNQLMILKTIQNLSNNGISIILNTHYIEHALEISHKSLLMKKGESAIFGKSSEIITEDILSKIYDVDIIIKNFDIKNEKKYFIKAV</sequence>
<dbReference type="SUPFAM" id="SSF52540">
    <property type="entry name" value="P-loop containing nucleoside triphosphate hydrolases"/>
    <property type="match status" value="1"/>
</dbReference>
<evidence type="ECO:0000313" key="6">
    <source>
        <dbReference type="Proteomes" id="UP000476338"/>
    </source>
</evidence>
<comment type="caution">
    <text evidence="5">The sequence shown here is derived from an EMBL/GenBank/DDBJ whole genome shotgun (WGS) entry which is preliminary data.</text>
</comment>
<dbReference type="InterPro" id="IPR003593">
    <property type="entry name" value="AAA+_ATPase"/>
</dbReference>
<dbReference type="SMART" id="SM00382">
    <property type="entry name" value="AAA"/>
    <property type="match status" value="1"/>
</dbReference>
<keyword evidence="6" id="KW-1185">Reference proteome</keyword>
<dbReference type="InterPro" id="IPR027417">
    <property type="entry name" value="P-loop_NTPase"/>
</dbReference>
<keyword evidence="3 5" id="KW-0067">ATP-binding</keyword>
<gene>
    <name evidence="5" type="ORF">F1B92_05380</name>
</gene>
<evidence type="ECO:0000259" key="4">
    <source>
        <dbReference type="PROSITE" id="PS50893"/>
    </source>
</evidence>